<evidence type="ECO:0000256" key="2">
    <source>
        <dbReference type="SAM" id="MobiDB-lite"/>
    </source>
</evidence>
<feature type="coiled-coil region" evidence="1">
    <location>
        <begin position="1322"/>
        <end position="1349"/>
    </location>
</feature>
<accession>A0ABQ9K8D2</accession>
<feature type="coiled-coil region" evidence="1">
    <location>
        <begin position="276"/>
        <end position="314"/>
    </location>
</feature>
<evidence type="ECO:0000313" key="3">
    <source>
        <dbReference type="EMBL" id="KAJ8986124.1"/>
    </source>
</evidence>
<feature type="compositionally biased region" description="Basic and acidic residues" evidence="2">
    <location>
        <begin position="1386"/>
        <end position="1397"/>
    </location>
</feature>
<evidence type="ECO:0000313" key="4">
    <source>
        <dbReference type="Proteomes" id="UP001162164"/>
    </source>
</evidence>
<organism evidence="3 4">
    <name type="scientific">Molorchus minor</name>
    <dbReference type="NCBI Taxonomy" id="1323400"/>
    <lineage>
        <taxon>Eukaryota</taxon>
        <taxon>Metazoa</taxon>
        <taxon>Ecdysozoa</taxon>
        <taxon>Arthropoda</taxon>
        <taxon>Hexapoda</taxon>
        <taxon>Insecta</taxon>
        <taxon>Pterygota</taxon>
        <taxon>Neoptera</taxon>
        <taxon>Endopterygota</taxon>
        <taxon>Coleoptera</taxon>
        <taxon>Polyphaga</taxon>
        <taxon>Cucujiformia</taxon>
        <taxon>Chrysomeloidea</taxon>
        <taxon>Cerambycidae</taxon>
        <taxon>Lamiinae</taxon>
        <taxon>Monochamini</taxon>
        <taxon>Molorchus</taxon>
    </lineage>
</organism>
<keyword evidence="4" id="KW-1185">Reference proteome</keyword>
<dbReference type="Proteomes" id="UP001162164">
    <property type="component" value="Unassembled WGS sequence"/>
</dbReference>
<gene>
    <name evidence="3" type="ORF">NQ317_005594</name>
</gene>
<dbReference type="EMBL" id="JAPWTJ010000002">
    <property type="protein sequence ID" value="KAJ8986124.1"/>
    <property type="molecule type" value="Genomic_DNA"/>
</dbReference>
<evidence type="ECO:0000256" key="1">
    <source>
        <dbReference type="SAM" id="Coils"/>
    </source>
</evidence>
<proteinExistence type="predicted"/>
<name>A0ABQ9K8D2_9CUCU</name>
<dbReference type="Gene3D" id="1.20.58.120">
    <property type="entry name" value="BAG domain"/>
    <property type="match status" value="2"/>
</dbReference>
<feature type="coiled-coil region" evidence="1">
    <location>
        <begin position="755"/>
        <end position="782"/>
    </location>
</feature>
<protein>
    <submittedName>
        <fullName evidence="3">Uncharacterized protein</fullName>
    </submittedName>
</protein>
<reference evidence="3" key="1">
    <citation type="journal article" date="2023" name="Insect Mol. Biol.">
        <title>Genome sequencing provides insights into the evolution of gene families encoding plant cell wall-degrading enzymes in longhorned beetles.</title>
        <authorList>
            <person name="Shin N.R."/>
            <person name="Okamura Y."/>
            <person name="Kirsch R."/>
            <person name="Pauchet Y."/>
        </authorList>
    </citation>
    <scope>NUCLEOTIDE SEQUENCE</scope>
    <source>
        <strain evidence="3">MMC_N1</strain>
    </source>
</reference>
<sequence length="1535" mass="176766">MGNEHAKPDDKLKYIDREVNSLRSSIRSSSRNIPKETKEGYVQNLVKLSSDASCLKGKVKQNRLESTQRNISNTMNEILTTIPKESDLDLGAVETTSFIQMPIGKKQTKNSSKRPKSLVAPGKRYPATLQEIEDKFESLKPQIDVAIETKDTTQLRVHQETIKVLVTDLEMIEVFEDTPIGDRKKTLDSKITAQYHRIVKAVKEIKRDKNIDYLVKQNKKDKVLKELEDVQKSLAEAETLKINENLKNNSQTDLSKAQLSYEDIVKNIARGKNKNKEEIKAKLQSLQAFINNIKEDDENSLKRKQQLLNNVKQSFSFILTDENIDHASTDSVPTKVESNYKDVGSFYEAWKSIQTRIKSNKLPIEEVSKIDKVLEDIQNSIAKTRAQIAGKGMLAISKGKLNSSTPNLSPSKVLVPKFGSSLSVDDAGKALIKTRAKVYDLTPEVHNINDQPVVLRNKKFYKVNNEIIPDGNRLSKVEEIKLQVNYIKEKLPESPQKQHLKNKLESYANILEDYVHDKNQAIASNAKLVLANIQEMLQNMSQIQKSMNSSLARRLSVEESFENVVAIQEAVEKLKKRIDVFHGRKDGHDYRKIREELMYCRRCLQETRIPSQYEMIQQQKDENSNIARTREKMENLKDKVNRFTGGYKGVLYNKIEKDLNKLLVDISDTVDDKDVADEIVKDAEKNLKILENKATRDQSFRRTLNDNRKNENEEQLAKLKSDLLDIKKSIDTTPTNAVNLFIGLRSRLDLVKIGLDQLKISIEDEEKQREVLKSEVDSLKTVVEAKIALARQAVRQWPLEQDRIKRDGEELVKIEEKFKSLKPEIENFVGTTSDNKFYELDESSIRLVLKMDKLQFSAGTDNHTRKINLLKEIYNYGDLLDRRAKETEDIIEIEREIYDIERNYERYIRLNDVENLLDKISALRKKIKNTETNRNLMPRKLNCVKKVDALFEKITTNEVKTKEGVVVRRDSKDPATEISNVAQTFNSIKEEIDSFAGIHADKKYYELEGKLTSLFPKLDKFKLPDDSELQAKKIKLLKEMHLYCDILDKRAKETELIREITKQLNSIDSHIQDFKNTNEELKVLDTELRSMQMKLDKCKISGEQEKQLKEKFERLVAECLRLRQAKDPPKNTYIGSSSFLVDVQNNQVKSKVPQYNPDSVQTELTTMQREVGIIKRVVTRFANSDTSEEYKKNRGEFIGAKPETNWKKINNRLLEPISEVDRDVIDEKLISLQVKLGKMQVIDDLNQKKGMFANKILMLSKRLKEKRPEGEENISENTSASLMGVSVSRSSSLSKRITMEDILNEKEYVFLVLQTEIDKAISNGTRQELRHIEDEIKRHINELNDLIKHKRWKTETTERVQRLIYNYEISLAKVRSIFNTISKLSNKSDSESNKEDLTAPQNDNTAKDNLIAFSEKDSGSEDEDEPTYANLEDLDPIIISGLKKSNSFGAVSAKPPVPIPRNNQDNILVKVKELPNFFTRLTDISEKDVIDSKDIEEVLAIRKTTNDIRNVFVSKMDEIFRRYETSVTDKTNNDM</sequence>
<feature type="coiled-coil region" evidence="1">
    <location>
        <begin position="1074"/>
        <end position="1125"/>
    </location>
</feature>
<dbReference type="SUPFAM" id="SSF63491">
    <property type="entry name" value="BAG domain"/>
    <property type="match status" value="1"/>
</dbReference>
<feature type="coiled-coil region" evidence="1">
    <location>
        <begin position="673"/>
        <end position="729"/>
    </location>
</feature>
<dbReference type="InterPro" id="IPR036533">
    <property type="entry name" value="BAG_dom_sf"/>
</dbReference>
<comment type="caution">
    <text evidence="3">The sequence shown here is derived from an EMBL/GenBank/DDBJ whole genome shotgun (WGS) entry which is preliminary data.</text>
</comment>
<feature type="region of interest" description="Disordered" evidence="2">
    <location>
        <begin position="1385"/>
        <end position="1408"/>
    </location>
</feature>
<keyword evidence="1" id="KW-0175">Coiled coil</keyword>